<dbReference type="EMBL" id="WQLV01000015">
    <property type="protein sequence ID" value="MVO18004.1"/>
    <property type="molecule type" value="Genomic_DNA"/>
</dbReference>
<sequence>MRDLFLEGMSKAACSVYVVTTDGIAGRRGVTVSAVSSVSADTPNPTLLTCVHHLSPTAAAIRQNRSFCVNLLGDDQTTVSDSFAGRTDAKDEEKFDCATWTKGETGAPMLQGALASFDCTVQHEITCGSHHIFVGEVRHIGLNEGDKALVYANRGYNNAQPLDAR</sequence>
<comment type="caution">
    <text evidence="3">The sequence shown here is derived from an EMBL/GenBank/DDBJ whole genome shotgun (WGS) entry which is preliminary data.</text>
</comment>
<proteinExistence type="predicted"/>
<evidence type="ECO:0000256" key="1">
    <source>
        <dbReference type="ARBA" id="ARBA00023002"/>
    </source>
</evidence>
<dbReference type="Gene3D" id="2.30.110.10">
    <property type="entry name" value="Electron Transport, Fmn-binding Protein, Chain A"/>
    <property type="match status" value="1"/>
</dbReference>
<dbReference type="Pfam" id="PF01613">
    <property type="entry name" value="Flavin_Reduct"/>
    <property type="match status" value="1"/>
</dbReference>
<keyword evidence="1" id="KW-0560">Oxidoreductase</keyword>
<organism evidence="3 4">
    <name type="scientific">Parasedimentitalea huanghaiensis</name>
    <dbReference type="NCBI Taxonomy" id="2682100"/>
    <lineage>
        <taxon>Bacteria</taxon>
        <taxon>Pseudomonadati</taxon>
        <taxon>Pseudomonadota</taxon>
        <taxon>Alphaproteobacteria</taxon>
        <taxon>Rhodobacterales</taxon>
        <taxon>Paracoccaceae</taxon>
        <taxon>Parasedimentitalea</taxon>
    </lineage>
</organism>
<dbReference type="AlphaFoldDB" id="A0A6L6WK19"/>
<dbReference type="InterPro" id="IPR012349">
    <property type="entry name" value="Split_barrel_FMN-bd"/>
</dbReference>
<dbReference type="RefSeq" id="WP_157024244.1">
    <property type="nucleotide sequence ID" value="NZ_WQLV01000015.1"/>
</dbReference>
<keyword evidence="4" id="KW-1185">Reference proteome</keyword>
<evidence type="ECO:0000313" key="3">
    <source>
        <dbReference type="EMBL" id="MVO18004.1"/>
    </source>
</evidence>
<dbReference type="InterPro" id="IPR050268">
    <property type="entry name" value="NADH-dep_flavin_reductase"/>
</dbReference>
<dbReference type="GO" id="GO:0010181">
    <property type="term" value="F:FMN binding"/>
    <property type="evidence" value="ECO:0007669"/>
    <property type="project" value="InterPro"/>
</dbReference>
<accession>A0A6L6WK19</accession>
<dbReference type="InterPro" id="IPR002563">
    <property type="entry name" value="Flavin_Rdtase-like_dom"/>
</dbReference>
<protein>
    <submittedName>
        <fullName evidence="3">Flavin reductase</fullName>
    </submittedName>
</protein>
<feature type="domain" description="Flavin reductase like" evidence="2">
    <location>
        <begin position="9"/>
        <end position="158"/>
    </location>
</feature>
<evidence type="ECO:0000313" key="4">
    <source>
        <dbReference type="Proteomes" id="UP000478892"/>
    </source>
</evidence>
<dbReference type="SUPFAM" id="SSF50475">
    <property type="entry name" value="FMN-binding split barrel"/>
    <property type="match status" value="1"/>
</dbReference>
<reference evidence="3 4" key="1">
    <citation type="submission" date="2019-12" db="EMBL/GenBank/DDBJ databases">
        <authorList>
            <person name="Zhang Y.-J."/>
        </authorList>
    </citation>
    <scope>NUCLEOTIDE SEQUENCE [LARGE SCALE GENOMIC DNA]</scope>
    <source>
        <strain evidence="3 4">CY05</strain>
    </source>
</reference>
<name>A0A6L6WK19_9RHOB</name>
<evidence type="ECO:0000259" key="2">
    <source>
        <dbReference type="SMART" id="SM00903"/>
    </source>
</evidence>
<dbReference type="GO" id="GO:0042602">
    <property type="term" value="F:riboflavin reductase (NADPH) activity"/>
    <property type="evidence" value="ECO:0007669"/>
    <property type="project" value="TreeGrafter"/>
</dbReference>
<dbReference type="Proteomes" id="UP000478892">
    <property type="component" value="Unassembled WGS sequence"/>
</dbReference>
<dbReference type="PANTHER" id="PTHR30466">
    <property type="entry name" value="FLAVIN REDUCTASE"/>
    <property type="match status" value="1"/>
</dbReference>
<gene>
    <name evidence="3" type="ORF">GO984_19465</name>
</gene>
<dbReference type="PANTHER" id="PTHR30466:SF1">
    <property type="entry name" value="FMN REDUCTASE (NADH) RUTF"/>
    <property type="match status" value="1"/>
</dbReference>
<dbReference type="GO" id="GO:0006208">
    <property type="term" value="P:pyrimidine nucleobase catabolic process"/>
    <property type="evidence" value="ECO:0007669"/>
    <property type="project" value="TreeGrafter"/>
</dbReference>
<dbReference type="SMART" id="SM00903">
    <property type="entry name" value="Flavin_Reduct"/>
    <property type="match status" value="1"/>
</dbReference>